<name>A0A9X4L751_9STAP</name>
<dbReference type="InterPro" id="IPR036779">
    <property type="entry name" value="LysM_dom_sf"/>
</dbReference>
<dbReference type="Pfam" id="PF01476">
    <property type="entry name" value="LysM"/>
    <property type="match status" value="3"/>
</dbReference>
<dbReference type="Pfam" id="PF01510">
    <property type="entry name" value="Amidase_2"/>
    <property type="match status" value="1"/>
</dbReference>
<dbReference type="SUPFAM" id="SSF55846">
    <property type="entry name" value="N-acetylmuramoyl-L-alanine amidase-like"/>
    <property type="match status" value="1"/>
</dbReference>
<dbReference type="PANTHER" id="PTHR33734:SF22">
    <property type="entry name" value="MEMBRANE-BOUND LYTIC MUREIN TRANSGLYCOSYLASE D"/>
    <property type="match status" value="1"/>
</dbReference>
<evidence type="ECO:0000256" key="1">
    <source>
        <dbReference type="SAM" id="SignalP"/>
    </source>
</evidence>
<dbReference type="Proteomes" id="UP001152302">
    <property type="component" value="Unassembled WGS sequence"/>
</dbReference>
<accession>A0A9X4L751</accession>
<feature type="domain" description="LysM" evidence="2">
    <location>
        <begin position="389"/>
        <end position="432"/>
    </location>
</feature>
<evidence type="ECO:0000313" key="4">
    <source>
        <dbReference type="Proteomes" id="UP001152302"/>
    </source>
</evidence>
<dbReference type="SUPFAM" id="SSF54106">
    <property type="entry name" value="LysM domain"/>
    <property type="match status" value="3"/>
</dbReference>
<dbReference type="CDD" id="cd00118">
    <property type="entry name" value="LysM"/>
    <property type="match status" value="3"/>
</dbReference>
<dbReference type="InterPro" id="IPR036505">
    <property type="entry name" value="Amidase/PGRP_sf"/>
</dbReference>
<dbReference type="Gene3D" id="3.10.350.10">
    <property type="entry name" value="LysM domain"/>
    <property type="match status" value="3"/>
</dbReference>
<evidence type="ECO:0000259" key="2">
    <source>
        <dbReference type="PROSITE" id="PS51782"/>
    </source>
</evidence>
<dbReference type="RefSeq" id="WP_277580469.1">
    <property type="nucleotide sequence ID" value="NZ_JAMBPV010000001.1"/>
</dbReference>
<dbReference type="EMBL" id="JAMBPX010000001">
    <property type="protein sequence ID" value="MDG0857781.1"/>
    <property type="molecule type" value="Genomic_DNA"/>
</dbReference>
<dbReference type="InterPro" id="IPR018392">
    <property type="entry name" value="LysM"/>
</dbReference>
<dbReference type="PANTHER" id="PTHR33734">
    <property type="entry name" value="LYSM DOMAIN-CONTAINING GPI-ANCHORED PROTEIN 2"/>
    <property type="match status" value="1"/>
</dbReference>
<dbReference type="GO" id="GO:0008745">
    <property type="term" value="F:N-acetylmuramoyl-L-alanine amidase activity"/>
    <property type="evidence" value="ECO:0007669"/>
    <property type="project" value="InterPro"/>
</dbReference>
<dbReference type="GO" id="GO:0009253">
    <property type="term" value="P:peptidoglycan catabolic process"/>
    <property type="evidence" value="ECO:0007669"/>
    <property type="project" value="InterPro"/>
</dbReference>
<gene>
    <name evidence="3" type="ORF">M4L21_00450</name>
</gene>
<organism evidence="3 4">
    <name type="scientific">Staphylococcus equorum</name>
    <dbReference type="NCBI Taxonomy" id="246432"/>
    <lineage>
        <taxon>Bacteria</taxon>
        <taxon>Bacillati</taxon>
        <taxon>Bacillota</taxon>
        <taxon>Bacilli</taxon>
        <taxon>Bacillales</taxon>
        <taxon>Staphylococcaceae</taxon>
        <taxon>Staphylococcus</taxon>
    </lineage>
</organism>
<dbReference type="CDD" id="cd06583">
    <property type="entry name" value="PGRP"/>
    <property type="match status" value="1"/>
</dbReference>
<dbReference type="PROSITE" id="PS51782">
    <property type="entry name" value="LYSM"/>
    <property type="match status" value="3"/>
</dbReference>
<feature type="signal peptide" evidence="1">
    <location>
        <begin position="1"/>
        <end position="24"/>
    </location>
</feature>
<reference evidence="3" key="1">
    <citation type="submission" date="2022-05" db="EMBL/GenBank/DDBJ databases">
        <title>Comparative genomics of Staphylococcus equorum isolates.</title>
        <authorList>
            <person name="Luelf R.H."/>
        </authorList>
    </citation>
    <scope>NUCLEOTIDE SEQUENCE</scope>
    <source>
        <strain evidence="3">TMW 2.2343</strain>
    </source>
</reference>
<sequence>MKYRISLSLVLATSLLLSSTVATAQEGNSNNRAEETKNENTSKAIDFEKAQKMSPQALKNQLTPEDLKLHDKVAEHNSVETSTFANRAYQDVNTYIDNNNIQPAEIVQDSRMNNLPKYNYKSGEFIGVVIHETANPNSTIDGEVNYMYNNYNNAFVHAYAGSDKIIQTAPSDYLAWGAGANANPYFYQIELTRSNTFDGFAKSVNNQAYLTAKMLKQNGLQPSLADNNQGTGTIISHNAVSQYWGGTNHTDPVGYFNQWGYNMNQFYSLVQKHYKELGGEDDDAITGSTYKVAKGDTLYSISKRSGVTIDNIKKWNDLNDNTLSIGQTLKLTDPDSNDDSISGDTHKVVEGDTLYNISKRSKVSIEDLKKWNNLETNNISKGQTLYLVKTYTVKKEDTLYSIAKAQDTTVSKIKSDNNLDSNSIKTGQILKIK</sequence>
<dbReference type="SMART" id="SM00644">
    <property type="entry name" value="Ami_2"/>
    <property type="match status" value="1"/>
</dbReference>
<proteinExistence type="predicted"/>
<dbReference type="AlphaFoldDB" id="A0A9X4L751"/>
<keyword evidence="1" id="KW-0732">Signal</keyword>
<dbReference type="InterPro" id="IPR002502">
    <property type="entry name" value="Amidase_domain"/>
</dbReference>
<feature type="chain" id="PRO_5040849821" evidence="1">
    <location>
        <begin position="25"/>
        <end position="433"/>
    </location>
</feature>
<feature type="domain" description="LysM" evidence="2">
    <location>
        <begin position="344"/>
        <end position="387"/>
    </location>
</feature>
<protein>
    <submittedName>
        <fullName evidence="3">LysM peptidoglycan-binding domain-containing protein</fullName>
    </submittedName>
</protein>
<dbReference type="SMART" id="SM00257">
    <property type="entry name" value="LysM"/>
    <property type="match status" value="3"/>
</dbReference>
<dbReference type="Gene3D" id="3.40.80.10">
    <property type="entry name" value="Peptidoglycan recognition protein-like"/>
    <property type="match status" value="1"/>
</dbReference>
<comment type="caution">
    <text evidence="3">The sequence shown here is derived from an EMBL/GenBank/DDBJ whole genome shotgun (WGS) entry which is preliminary data.</text>
</comment>
<evidence type="ECO:0000313" key="3">
    <source>
        <dbReference type="EMBL" id="MDG0857781.1"/>
    </source>
</evidence>
<feature type="domain" description="LysM" evidence="2">
    <location>
        <begin position="288"/>
        <end position="331"/>
    </location>
</feature>